<proteinExistence type="predicted"/>
<evidence type="ECO:0000313" key="3">
    <source>
        <dbReference type="Proteomes" id="UP000276349"/>
    </source>
</evidence>
<sequence length="83" mass="9454">MKKFFLSVFFVISILSACNLSTVSMSEVENVPNNVWAIIDPNLELQLINDGEKGSYIIFHSSEDVEFDFTTQENTVTINFNEK</sequence>
<gene>
    <name evidence="2" type="ORF">EKG35_20345</name>
</gene>
<feature type="signal peptide" evidence="1">
    <location>
        <begin position="1"/>
        <end position="17"/>
    </location>
</feature>
<dbReference type="RefSeq" id="WP_126296382.1">
    <property type="nucleotide sequence ID" value="NZ_CP155468.1"/>
</dbReference>
<dbReference type="PROSITE" id="PS51257">
    <property type="entry name" value="PROKAR_LIPOPROTEIN"/>
    <property type="match status" value="1"/>
</dbReference>
<dbReference type="Proteomes" id="UP000276349">
    <property type="component" value="Unassembled WGS sequence"/>
</dbReference>
<dbReference type="EMBL" id="RXNR01000130">
    <property type="protein sequence ID" value="RTQ86219.1"/>
    <property type="molecule type" value="Genomic_DNA"/>
</dbReference>
<keyword evidence="3" id="KW-1185">Reference proteome</keyword>
<organism evidence="2 3">
    <name type="scientific">Lysinibacillus telephonicus</name>
    <dbReference type="NCBI Taxonomy" id="1714840"/>
    <lineage>
        <taxon>Bacteria</taxon>
        <taxon>Bacillati</taxon>
        <taxon>Bacillota</taxon>
        <taxon>Bacilli</taxon>
        <taxon>Bacillales</taxon>
        <taxon>Bacillaceae</taxon>
        <taxon>Lysinibacillus</taxon>
    </lineage>
</organism>
<evidence type="ECO:0000256" key="1">
    <source>
        <dbReference type="SAM" id="SignalP"/>
    </source>
</evidence>
<comment type="caution">
    <text evidence="2">The sequence shown here is derived from an EMBL/GenBank/DDBJ whole genome shotgun (WGS) entry which is preliminary data.</text>
</comment>
<reference evidence="2 3" key="1">
    <citation type="submission" date="2018-12" db="EMBL/GenBank/DDBJ databases">
        <authorList>
            <person name="Yu L."/>
        </authorList>
    </citation>
    <scope>NUCLEOTIDE SEQUENCE [LARGE SCALE GENOMIC DNA]</scope>
    <source>
        <strain evidence="2 3">S5H2222</strain>
    </source>
</reference>
<evidence type="ECO:0008006" key="4">
    <source>
        <dbReference type="Google" id="ProtNLM"/>
    </source>
</evidence>
<protein>
    <recommendedName>
        <fullName evidence="4">Lipoprotein</fullName>
    </recommendedName>
</protein>
<name>A0A431UB83_9BACI</name>
<evidence type="ECO:0000313" key="2">
    <source>
        <dbReference type="EMBL" id="RTQ86219.1"/>
    </source>
</evidence>
<dbReference type="AlphaFoldDB" id="A0A431UB83"/>
<accession>A0A431UB83</accession>
<feature type="chain" id="PRO_5039649541" description="Lipoprotein" evidence="1">
    <location>
        <begin position="18"/>
        <end position="83"/>
    </location>
</feature>
<dbReference type="OrthoDB" id="2452916at2"/>
<keyword evidence="1" id="KW-0732">Signal</keyword>